<dbReference type="Gene3D" id="1.10.287.950">
    <property type="entry name" value="Methyl-accepting chemotaxis protein"/>
    <property type="match status" value="1"/>
</dbReference>
<keyword evidence="8" id="KW-0807">Transducer</keyword>
<dbReference type="SUPFAM" id="SSF158472">
    <property type="entry name" value="HAMP domain-like"/>
    <property type="match status" value="1"/>
</dbReference>
<dbReference type="PANTHER" id="PTHR43531:SF11">
    <property type="entry name" value="METHYL-ACCEPTING CHEMOTAXIS PROTEIN 3"/>
    <property type="match status" value="1"/>
</dbReference>
<keyword evidence="7 11" id="KW-0472">Membrane</keyword>
<name>A0A9J6ZMA6_9BACT</name>
<evidence type="ECO:0000256" key="10">
    <source>
        <dbReference type="SAM" id="MobiDB-lite"/>
    </source>
</evidence>
<dbReference type="AlphaFoldDB" id="A0A9J6ZMA6"/>
<dbReference type="GO" id="GO:0006935">
    <property type="term" value="P:chemotaxis"/>
    <property type="evidence" value="ECO:0007669"/>
    <property type="project" value="UniProtKB-KW"/>
</dbReference>
<organism evidence="13 14">
    <name type="scientific">Xiashengella succiniciproducens</name>
    <dbReference type="NCBI Taxonomy" id="2949635"/>
    <lineage>
        <taxon>Bacteria</taxon>
        <taxon>Pseudomonadati</taxon>
        <taxon>Bacteroidota</taxon>
        <taxon>Bacteroidia</taxon>
        <taxon>Marinilabiliales</taxon>
        <taxon>Marinilabiliaceae</taxon>
        <taxon>Xiashengella</taxon>
    </lineage>
</organism>
<dbReference type="EMBL" id="CP098400">
    <property type="protein sequence ID" value="URW78623.1"/>
    <property type="molecule type" value="Genomic_DNA"/>
</dbReference>
<keyword evidence="6 11" id="KW-1133">Transmembrane helix</keyword>
<dbReference type="KEGG" id="alkq:M9189_07065"/>
<reference evidence="13" key="1">
    <citation type="submission" date="2022-05" db="EMBL/GenBank/DDBJ databases">
        <authorList>
            <person name="Sun X."/>
        </authorList>
    </citation>
    <scope>NUCLEOTIDE SEQUENCE</scope>
    <source>
        <strain evidence="13">Ai-910</strain>
    </source>
</reference>
<feature type="domain" description="HAMP" evidence="12">
    <location>
        <begin position="199"/>
        <end position="254"/>
    </location>
</feature>
<protein>
    <submittedName>
        <fullName evidence="13">Methyl-accepting chemotaxis protein</fullName>
    </submittedName>
</protein>
<dbReference type="InterPro" id="IPR003122">
    <property type="entry name" value="Tar_rcpt_lig-bd"/>
</dbReference>
<evidence type="ECO:0000256" key="5">
    <source>
        <dbReference type="ARBA" id="ARBA00022692"/>
    </source>
</evidence>
<dbReference type="GO" id="GO:0005886">
    <property type="term" value="C:plasma membrane"/>
    <property type="evidence" value="ECO:0007669"/>
    <property type="project" value="UniProtKB-SubCell"/>
</dbReference>
<sequence length="293" mass="33055">MVLQEARMFYSSYSFTDVIKNVDQIYSINFTGTENLIEADRDAYQSVLALNQAILFAGSGDKEREARLIEDARLNYNQVLERYSKFDSISHLTLHPELNPVRADFFEGYGRIGELTEDAISLIESGKYYEALDILENEYNAELNKMRTSLDRLTEFSLAEAEEAYVYVKQRSSFVTNVAIVATIILVILVTFLIITLSQSIRKPLYGAIHHFSDLASGDLRTELPEHYLQRKDEIGMLFNGMKAMIQNLTEVVNTTLLGADKVNEASLELSSTSEQLSEGSNEQASAVEEDLL</sequence>
<evidence type="ECO:0000256" key="1">
    <source>
        <dbReference type="ARBA" id="ARBA00004236"/>
    </source>
</evidence>
<evidence type="ECO:0000313" key="14">
    <source>
        <dbReference type="Proteomes" id="UP001056426"/>
    </source>
</evidence>
<accession>A0A9J6ZMA6</accession>
<keyword evidence="3" id="KW-0488">Methylation</keyword>
<comment type="subcellular location">
    <subcellularLocation>
        <location evidence="1">Cell membrane</location>
    </subcellularLocation>
</comment>
<evidence type="ECO:0000256" key="2">
    <source>
        <dbReference type="ARBA" id="ARBA00022475"/>
    </source>
</evidence>
<dbReference type="PROSITE" id="PS50885">
    <property type="entry name" value="HAMP"/>
    <property type="match status" value="1"/>
</dbReference>
<dbReference type="SMART" id="SM00304">
    <property type="entry name" value="HAMP"/>
    <property type="match status" value="1"/>
</dbReference>
<evidence type="ECO:0000256" key="7">
    <source>
        <dbReference type="ARBA" id="ARBA00023136"/>
    </source>
</evidence>
<dbReference type="InterPro" id="IPR051310">
    <property type="entry name" value="MCP_chemotaxis"/>
</dbReference>
<feature type="region of interest" description="Disordered" evidence="10">
    <location>
        <begin position="272"/>
        <end position="293"/>
    </location>
</feature>
<feature type="transmembrane region" description="Helical" evidence="11">
    <location>
        <begin position="174"/>
        <end position="195"/>
    </location>
</feature>
<evidence type="ECO:0000256" key="8">
    <source>
        <dbReference type="ARBA" id="ARBA00023224"/>
    </source>
</evidence>
<dbReference type="Pfam" id="PF02203">
    <property type="entry name" value="TarH"/>
    <property type="match status" value="1"/>
</dbReference>
<evidence type="ECO:0000259" key="12">
    <source>
        <dbReference type="PROSITE" id="PS50885"/>
    </source>
</evidence>
<evidence type="ECO:0000256" key="6">
    <source>
        <dbReference type="ARBA" id="ARBA00022989"/>
    </source>
</evidence>
<keyword evidence="2" id="KW-1003">Cell membrane</keyword>
<dbReference type="Proteomes" id="UP001056426">
    <property type="component" value="Chromosome"/>
</dbReference>
<evidence type="ECO:0000256" key="11">
    <source>
        <dbReference type="SAM" id="Phobius"/>
    </source>
</evidence>
<evidence type="ECO:0000256" key="3">
    <source>
        <dbReference type="ARBA" id="ARBA00022481"/>
    </source>
</evidence>
<dbReference type="GO" id="GO:0004888">
    <property type="term" value="F:transmembrane signaling receptor activity"/>
    <property type="evidence" value="ECO:0007669"/>
    <property type="project" value="TreeGrafter"/>
</dbReference>
<evidence type="ECO:0000256" key="4">
    <source>
        <dbReference type="ARBA" id="ARBA00022500"/>
    </source>
</evidence>
<dbReference type="GO" id="GO:0007165">
    <property type="term" value="P:signal transduction"/>
    <property type="evidence" value="ECO:0007669"/>
    <property type="project" value="UniProtKB-KW"/>
</dbReference>
<reference evidence="13" key="2">
    <citation type="submission" date="2022-06" db="EMBL/GenBank/DDBJ databases">
        <title>Xiashengella guii gen. nov. sp. nov., a bacterium isolated form anaerobic digestion tank.</title>
        <authorList>
            <person name="Huang H."/>
        </authorList>
    </citation>
    <scope>NUCLEOTIDE SEQUENCE</scope>
    <source>
        <strain evidence="13">Ai-910</strain>
    </source>
</reference>
<dbReference type="InterPro" id="IPR003660">
    <property type="entry name" value="HAMP_dom"/>
</dbReference>
<evidence type="ECO:0000256" key="9">
    <source>
        <dbReference type="ARBA" id="ARBA00029447"/>
    </source>
</evidence>
<evidence type="ECO:0000313" key="13">
    <source>
        <dbReference type="EMBL" id="URW78623.1"/>
    </source>
</evidence>
<dbReference type="PANTHER" id="PTHR43531">
    <property type="entry name" value="PROTEIN ICFG"/>
    <property type="match status" value="1"/>
</dbReference>
<keyword evidence="14" id="KW-1185">Reference proteome</keyword>
<comment type="similarity">
    <text evidence="9">Belongs to the methyl-accepting chemotaxis (MCP) protein family.</text>
</comment>
<keyword evidence="4" id="KW-0145">Chemotaxis</keyword>
<feature type="compositionally biased region" description="Low complexity" evidence="10">
    <location>
        <begin position="272"/>
        <end position="281"/>
    </location>
</feature>
<gene>
    <name evidence="13" type="ORF">M9189_07065</name>
</gene>
<keyword evidence="5 11" id="KW-0812">Transmembrane</keyword>
<proteinExistence type="inferred from homology"/>
<dbReference type="CDD" id="cd06225">
    <property type="entry name" value="HAMP"/>
    <property type="match status" value="1"/>
</dbReference>